<evidence type="ECO:0000313" key="3">
    <source>
        <dbReference type="Proteomes" id="UP000252698"/>
    </source>
</evidence>
<proteinExistence type="predicted"/>
<name>A0A2Z5JGN2_STRAR</name>
<protein>
    <submittedName>
        <fullName evidence="2">Uncharacterized protein</fullName>
    </submittedName>
</protein>
<dbReference type="EMBL" id="CP027306">
    <property type="protein sequence ID" value="AXE79439.1"/>
    <property type="molecule type" value="Genomic_DNA"/>
</dbReference>
<evidence type="ECO:0000313" key="2">
    <source>
        <dbReference type="EMBL" id="AXE79439.1"/>
    </source>
</evidence>
<feature type="region of interest" description="Disordered" evidence="1">
    <location>
        <begin position="45"/>
        <end position="73"/>
    </location>
</feature>
<feature type="compositionally biased region" description="Polar residues" evidence="1">
    <location>
        <begin position="49"/>
        <end position="60"/>
    </location>
</feature>
<gene>
    <name evidence="2" type="ORF">C5746_23810</name>
</gene>
<sequence>MMHTVRRALRGVEQRRIEAAGVVSRAGPALLRGMRAGHLFRTGVAARATSGSSDSRTSRIPRSVPEPGADSTP</sequence>
<dbReference type="AlphaFoldDB" id="A0A2Z5JGN2"/>
<accession>A0A2Z5JGN2</accession>
<evidence type="ECO:0000256" key="1">
    <source>
        <dbReference type="SAM" id="MobiDB-lite"/>
    </source>
</evidence>
<reference evidence="2 3" key="1">
    <citation type="journal article" date="2018" name="Front. Microbiol.">
        <title>Genome Sequencing of Streptomyces atratus SCSIOZH16 and Activation Production of Nocardamine via Metabolic Engineering.</title>
        <authorList>
            <person name="Li Y."/>
            <person name="Zhang C."/>
            <person name="Liu C."/>
            <person name="Ju J."/>
            <person name="Ma J."/>
        </authorList>
    </citation>
    <scope>NUCLEOTIDE SEQUENCE [LARGE SCALE GENOMIC DNA]</scope>
    <source>
        <strain evidence="2 3">SCSIO_ZH16</strain>
    </source>
</reference>
<dbReference type="KEGG" id="sata:C5746_23810"/>
<dbReference type="Proteomes" id="UP000252698">
    <property type="component" value="Chromosome"/>
</dbReference>
<organism evidence="2 3">
    <name type="scientific">Streptomyces atratus</name>
    <dbReference type="NCBI Taxonomy" id="1893"/>
    <lineage>
        <taxon>Bacteria</taxon>
        <taxon>Bacillati</taxon>
        <taxon>Actinomycetota</taxon>
        <taxon>Actinomycetes</taxon>
        <taxon>Kitasatosporales</taxon>
        <taxon>Streptomycetaceae</taxon>
        <taxon>Streptomyces</taxon>
    </lineage>
</organism>